<reference evidence="3 4" key="1">
    <citation type="submission" date="2020-05" db="EMBL/GenBank/DDBJ databases">
        <title>Hymenobacter terrestris sp. nov. and Hymenobacter lapidiphilus sp. nov., isolated from regoliths in Antarctica.</title>
        <authorList>
            <person name="Sedlacek I."/>
            <person name="Pantucek R."/>
            <person name="Zeman M."/>
            <person name="Holochova P."/>
            <person name="Kralova S."/>
            <person name="Stankova E."/>
            <person name="Sedo O."/>
            <person name="Micenkova L."/>
            <person name="Svec P."/>
            <person name="Gupta V."/>
            <person name="Sood U."/>
            <person name="Korpole U.S."/>
            <person name="Lal R."/>
        </authorList>
    </citation>
    <scope>NUCLEOTIDE SEQUENCE [LARGE SCALE GENOMIC DNA]</scope>
    <source>
        <strain evidence="3 4">P5252</strain>
    </source>
</reference>
<feature type="compositionally biased region" description="Basic residues" evidence="1">
    <location>
        <begin position="69"/>
        <end position="79"/>
    </location>
</feature>
<dbReference type="EMBL" id="JABKAV010000005">
    <property type="protein sequence ID" value="NVO83891.1"/>
    <property type="molecule type" value="Genomic_DNA"/>
</dbReference>
<protein>
    <recommendedName>
        <fullName evidence="2">Band 7 domain-containing protein</fullName>
    </recommendedName>
</protein>
<accession>A0ABX2Q0F8</accession>
<evidence type="ECO:0000313" key="3">
    <source>
        <dbReference type="EMBL" id="NVO83891.1"/>
    </source>
</evidence>
<keyword evidence="4" id="KW-1185">Reference proteome</keyword>
<sequence>MSTIVQVDAGEVGVQTLFGQVQTRALLSGLSVMNPLVDIARFDTKIQKYNMSAFQSEGQQGNCSFAQRQSHHHGGSKGT</sequence>
<dbReference type="InterPro" id="IPR001107">
    <property type="entry name" value="Band_7"/>
</dbReference>
<feature type="region of interest" description="Disordered" evidence="1">
    <location>
        <begin position="60"/>
        <end position="79"/>
    </location>
</feature>
<evidence type="ECO:0000256" key="1">
    <source>
        <dbReference type="SAM" id="MobiDB-lite"/>
    </source>
</evidence>
<proteinExistence type="predicted"/>
<dbReference type="Proteomes" id="UP000626554">
    <property type="component" value="Unassembled WGS sequence"/>
</dbReference>
<name>A0ABX2Q0F8_9BACT</name>
<organism evidence="3 4">
    <name type="scientific">Hymenobacter terrestris</name>
    <dbReference type="NCBI Taxonomy" id="2748310"/>
    <lineage>
        <taxon>Bacteria</taxon>
        <taxon>Pseudomonadati</taxon>
        <taxon>Bacteroidota</taxon>
        <taxon>Cytophagia</taxon>
        <taxon>Cytophagales</taxon>
        <taxon>Hymenobacteraceae</taxon>
        <taxon>Hymenobacter</taxon>
    </lineage>
</organism>
<dbReference type="Pfam" id="PF01145">
    <property type="entry name" value="Band_7"/>
    <property type="match status" value="1"/>
</dbReference>
<evidence type="ECO:0000259" key="2">
    <source>
        <dbReference type="Pfam" id="PF01145"/>
    </source>
</evidence>
<feature type="domain" description="Band 7" evidence="2">
    <location>
        <begin position="6"/>
        <end position="53"/>
    </location>
</feature>
<comment type="caution">
    <text evidence="3">The sequence shown here is derived from an EMBL/GenBank/DDBJ whole genome shotgun (WGS) entry which is preliminary data.</text>
</comment>
<gene>
    <name evidence="3" type="ORF">HW556_03265</name>
</gene>
<evidence type="ECO:0000313" key="4">
    <source>
        <dbReference type="Proteomes" id="UP000626554"/>
    </source>
</evidence>
<dbReference type="RefSeq" id="WP_176897920.1">
    <property type="nucleotide sequence ID" value="NZ_JABKAV010000005.1"/>
</dbReference>